<organism evidence="3">
    <name type="scientific">bioreactor metagenome</name>
    <dbReference type="NCBI Taxonomy" id="1076179"/>
    <lineage>
        <taxon>unclassified sequences</taxon>
        <taxon>metagenomes</taxon>
        <taxon>ecological metagenomes</taxon>
    </lineage>
</organism>
<dbReference type="CDD" id="cd07435">
    <property type="entry name" value="PHP_PolIIIA_POLC"/>
    <property type="match status" value="1"/>
</dbReference>
<dbReference type="InterPro" id="IPR012337">
    <property type="entry name" value="RNaseH-like_sf"/>
</dbReference>
<dbReference type="Pfam" id="PF02811">
    <property type="entry name" value="PHP"/>
    <property type="match status" value="1"/>
</dbReference>
<dbReference type="InterPro" id="IPR004805">
    <property type="entry name" value="DnaE2/DnaE/PolC"/>
</dbReference>
<protein>
    <submittedName>
        <fullName evidence="3">DNA polymerase III PolC-type</fullName>
        <ecNumber evidence="3">2.7.7.7</ecNumber>
    </submittedName>
</protein>
<comment type="caution">
    <text evidence="3">The sequence shown here is derived from an EMBL/GenBank/DDBJ whole genome shotgun (WGS) entry which is preliminary data.</text>
</comment>
<dbReference type="AlphaFoldDB" id="A0A645DW30"/>
<keyword evidence="3" id="KW-0548">Nucleotidyltransferase</keyword>
<dbReference type="SUPFAM" id="SSF53098">
    <property type="entry name" value="Ribonuclease H-like"/>
    <property type="match status" value="1"/>
</dbReference>
<feature type="domain" description="Exonuclease" evidence="1">
    <location>
        <begin position="2"/>
        <end position="76"/>
    </location>
</feature>
<dbReference type="Pfam" id="PF00929">
    <property type="entry name" value="RNase_T"/>
    <property type="match status" value="1"/>
</dbReference>
<dbReference type="InterPro" id="IPR013520">
    <property type="entry name" value="Ribonucl_H"/>
</dbReference>
<dbReference type="InterPro" id="IPR036397">
    <property type="entry name" value="RNaseH_sf"/>
</dbReference>
<evidence type="ECO:0000313" key="3">
    <source>
        <dbReference type="EMBL" id="MPM92813.1"/>
    </source>
</evidence>
<dbReference type="GO" id="GO:0006260">
    <property type="term" value="P:DNA replication"/>
    <property type="evidence" value="ECO:0007669"/>
    <property type="project" value="InterPro"/>
</dbReference>
<feature type="domain" description="PHP" evidence="2">
    <location>
        <begin position="95"/>
        <end position="187"/>
    </location>
</feature>
<dbReference type="PANTHER" id="PTHR32294">
    <property type="entry name" value="DNA POLYMERASE III SUBUNIT ALPHA"/>
    <property type="match status" value="1"/>
</dbReference>
<dbReference type="GO" id="GO:0003887">
    <property type="term" value="F:DNA-directed DNA polymerase activity"/>
    <property type="evidence" value="ECO:0007669"/>
    <property type="project" value="UniProtKB-EC"/>
</dbReference>
<dbReference type="Gene3D" id="3.20.20.140">
    <property type="entry name" value="Metal-dependent hydrolases"/>
    <property type="match status" value="1"/>
</dbReference>
<accession>A0A645DW30</accession>
<dbReference type="GO" id="GO:0008408">
    <property type="term" value="F:3'-5' exonuclease activity"/>
    <property type="evidence" value="ECO:0007669"/>
    <property type="project" value="InterPro"/>
</dbReference>
<evidence type="ECO:0000259" key="2">
    <source>
        <dbReference type="Pfam" id="PF02811"/>
    </source>
</evidence>
<evidence type="ECO:0000259" key="1">
    <source>
        <dbReference type="Pfam" id="PF00929"/>
    </source>
</evidence>
<dbReference type="CDD" id="cd06127">
    <property type="entry name" value="DEDDh"/>
    <property type="match status" value="1"/>
</dbReference>
<keyword evidence="3" id="KW-0808">Transferase</keyword>
<sequence>MLVAHNASFDVGFLKVWSQIYGLKFAYTYIDTLPISRFLFKDLKKHKLDTIAKHLNLPAFSHHRASDDSKVLCEIFKIMQERLKAEHKIENISKINEAIAGDFNYKTARPAHQIILVKNYEGLKNLYRLISISHLEHYYKRPRILKSLLLQHQDGLILGTACDAGELHTAVREGRPFDELIKIADFYDFLEIQPVANAAHLVRSGQVENEDKLRQINKTIVSLGQKIKKPVVATGDVHFLNPEDEVYRRIIMSGQGYADAEEQAPLYLRTTEDMLQEFSYLGQEKAFEVVVKNTNLVADMCEEIRPVPQGNFPPSMDRAPEDLEEMSRQRAQEIYGSPLPDIVRERLDKELSSVIGHG</sequence>
<gene>
    <name evidence="3" type="primary">polC_59</name>
    <name evidence="3" type="ORF">SDC9_139949</name>
</gene>
<dbReference type="InterPro" id="IPR004013">
    <property type="entry name" value="PHP_dom"/>
</dbReference>
<proteinExistence type="predicted"/>
<name>A0A645DW30_9ZZZZ</name>
<dbReference type="EMBL" id="VSSQ01039701">
    <property type="protein sequence ID" value="MPM92813.1"/>
    <property type="molecule type" value="Genomic_DNA"/>
</dbReference>
<dbReference type="GO" id="GO:0003676">
    <property type="term" value="F:nucleic acid binding"/>
    <property type="evidence" value="ECO:0007669"/>
    <property type="project" value="InterPro"/>
</dbReference>
<dbReference type="Gene3D" id="3.30.420.10">
    <property type="entry name" value="Ribonuclease H-like superfamily/Ribonuclease H"/>
    <property type="match status" value="1"/>
</dbReference>
<dbReference type="EC" id="2.7.7.7" evidence="3"/>
<reference evidence="3" key="1">
    <citation type="submission" date="2019-08" db="EMBL/GenBank/DDBJ databases">
        <authorList>
            <person name="Kucharzyk K."/>
            <person name="Murdoch R.W."/>
            <person name="Higgins S."/>
            <person name="Loffler F."/>
        </authorList>
    </citation>
    <scope>NUCLEOTIDE SEQUENCE</scope>
</reference>
<dbReference type="PANTHER" id="PTHR32294:SF5">
    <property type="entry name" value="DNA POLYMERASE III POLC-TYPE"/>
    <property type="match status" value="1"/>
</dbReference>